<evidence type="ECO:0000313" key="2">
    <source>
        <dbReference type="Proteomes" id="UP001143910"/>
    </source>
</evidence>
<reference evidence="1" key="1">
    <citation type="submission" date="2022-08" db="EMBL/GenBank/DDBJ databases">
        <title>Genome Sequence of Lecanicillium fungicola.</title>
        <authorList>
            <person name="Buettner E."/>
        </authorList>
    </citation>
    <scope>NUCLEOTIDE SEQUENCE</scope>
    <source>
        <strain evidence="1">Babe33</strain>
    </source>
</reference>
<comment type="caution">
    <text evidence="1">The sequence shown here is derived from an EMBL/GenBank/DDBJ whole genome shotgun (WGS) entry which is preliminary data.</text>
</comment>
<accession>A0ACC1MM73</accession>
<protein>
    <submittedName>
        <fullName evidence="1">Uncharacterized protein</fullName>
    </submittedName>
</protein>
<dbReference type="EMBL" id="JANJQO010002153">
    <property type="protein sequence ID" value="KAJ2967915.1"/>
    <property type="molecule type" value="Genomic_DNA"/>
</dbReference>
<name>A0ACC1MM73_9HYPO</name>
<proteinExistence type="predicted"/>
<gene>
    <name evidence="1" type="ORF">NQ176_g9437</name>
</gene>
<evidence type="ECO:0000313" key="1">
    <source>
        <dbReference type="EMBL" id="KAJ2967915.1"/>
    </source>
</evidence>
<sequence>MVVEEGVVVVVAVEGGIVAKVTFRERNLPRPARATGMAQNVPPQAYGGVRKRKAEGQDNERLSKKLSLLNIEQDGYNKQHTRAEKQSASSKLKTPDPATDDDMMRLDDTKDHVYIYNIDEELEEDSEPEPGKVIFLPDIEKILWENRIPRHILANKDGELAGMQMVLYSDPKSLSVPEEKDGVRKAILESRRRIRARQAGIDIDNVSPAQEVKDDQNNIVLAKTGCLDLSEDIEMDLD</sequence>
<dbReference type="Proteomes" id="UP001143910">
    <property type="component" value="Unassembled WGS sequence"/>
</dbReference>
<keyword evidence="2" id="KW-1185">Reference proteome</keyword>
<organism evidence="1 2">
    <name type="scientific">Zarea fungicola</name>
    <dbReference type="NCBI Taxonomy" id="93591"/>
    <lineage>
        <taxon>Eukaryota</taxon>
        <taxon>Fungi</taxon>
        <taxon>Dikarya</taxon>
        <taxon>Ascomycota</taxon>
        <taxon>Pezizomycotina</taxon>
        <taxon>Sordariomycetes</taxon>
        <taxon>Hypocreomycetidae</taxon>
        <taxon>Hypocreales</taxon>
        <taxon>Cordycipitaceae</taxon>
        <taxon>Zarea</taxon>
    </lineage>
</organism>